<dbReference type="EMBL" id="MU155203">
    <property type="protein sequence ID" value="KAF9479917.1"/>
    <property type="molecule type" value="Genomic_DNA"/>
</dbReference>
<protein>
    <submittedName>
        <fullName evidence="1">Uncharacterized protein</fullName>
    </submittedName>
</protein>
<reference evidence="1" key="1">
    <citation type="submission" date="2020-11" db="EMBL/GenBank/DDBJ databases">
        <authorList>
            <consortium name="DOE Joint Genome Institute"/>
            <person name="Ahrendt S."/>
            <person name="Riley R."/>
            <person name="Andreopoulos W."/>
            <person name="Labutti K."/>
            <person name="Pangilinan J."/>
            <person name="Ruiz-Duenas F.J."/>
            <person name="Barrasa J.M."/>
            <person name="Sanchez-Garcia M."/>
            <person name="Camarero S."/>
            <person name="Miyauchi S."/>
            <person name="Serrano A."/>
            <person name="Linde D."/>
            <person name="Babiker R."/>
            <person name="Drula E."/>
            <person name="Ayuso-Fernandez I."/>
            <person name="Pacheco R."/>
            <person name="Padilla G."/>
            <person name="Ferreira P."/>
            <person name="Barriuso J."/>
            <person name="Kellner H."/>
            <person name="Castanera R."/>
            <person name="Alfaro M."/>
            <person name="Ramirez L."/>
            <person name="Pisabarro A.G."/>
            <person name="Kuo A."/>
            <person name="Tritt A."/>
            <person name="Lipzen A."/>
            <person name="He G."/>
            <person name="Yan M."/>
            <person name="Ng V."/>
            <person name="Cullen D."/>
            <person name="Martin F."/>
            <person name="Rosso M.-N."/>
            <person name="Henrissat B."/>
            <person name="Hibbett D."/>
            <person name="Martinez A.T."/>
            <person name="Grigoriev I.V."/>
        </authorList>
    </citation>
    <scope>NUCLEOTIDE SEQUENCE</scope>
    <source>
        <strain evidence="1">CIRM-BRFM 674</strain>
    </source>
</reference>
<proteinExistence type="predicted"/>
<dbReference type="Proteomes" id="UP000807469">
    <property type="component" value="Unassembled WGS sequence"/>
</dbReference>
<organism evidence="1 2">
    <name type="scientific">Pholiota conissans</name>
    <dbReference type="NCBI Taxonomy" id="109636"/>
    <lineage>
        <taxon>Eukaryota</taxon>
        <taxon>Fungi</taxon>
        <taxon>Dikarya</taxon>
        <taxon>Basidiomycota</taxon>
        <taxon>Agaricomycotina</taxon>
        <taxon>Agaricomycetes</taxon>
        <taxon>Agaricomycetidae</taxon>
        <taxon>Agaricales</taxon>
        <taxon>Agaricineae</taxon>
        <taxon>Strophariaceae</taxon>
        <taxon>Pholiota</taxon>
    </lineage>
</organism>
<name>A0A9P6CUS8_9AGAR</name>
<gene>
    <name evidence="1" type="ORF">BDN70DRAFT_878219</name>
</gene>
<evidence type="ECO:0000313" key="2">
    <source>
        <dbReference type="Proteomes" id="UP000807469"/>
    </source>
</evidence>
<evidence type="ECO:0000313" key="1">
    <source>
        <dbReference type="EMBL" id="KAF9479917.1"/>
    </source>
</evidence>
<dbReference type="AlphaFoldDB" id="A0A9P6CUS8"/>
<keyword evidence="2" id="KW-1185">Reference proteome</keyword>
<comment type="caution">
    <text evidence="1">The sequence shown here is derived from an EMBL/GenBank/DDBJ whole genome shotgun (WGS) entry which is preliminary data.</text>
</comment>
<accession>A0A9P6CUS8</accession>
<sequence length="89" mass="10228">MVRVSKKRLDIAAHRADNFHLASELFYPFPTVISFLTPLLIPYSQAMILGDILSYTIALYFNQSSSFVSNELLVTVSGRRYKPFIVQLW</sequence>